<gene>
    <name evidence="17" type="primary">CYLD</name>
    <name evidence="17" type="ORF">BLAG_LOCUS22932</name>
</gene>
<keyword evidence="6" id="KW-0963">Cytoplasm</keyword>
<dbReference type="SMART" id="SM01052">
    <property type="entry name" value="CAP_GLY"/>
    <property type="match status" value="3"/>
</dbReference>
<dbReference type="Gene3D" id="2.30.30.190">
    <property type="entry name" value="CAP Gly-rich-like domain"/>
    <property type="match status" value="3"/>
</dbReference>
<keyword evidence="12" id="KW-0788">Thiol protease</keyword>
<dbReference type="FunFam" id="2.30.30.190:FF:000007">
    <property type="entry name" value="Putative ubiquitin carboxyl-terminal hydrolase CYLD"/>
    <property type="match status" value="1"/>
</dbReference>
<dbReference type="InterPro" id="IPR036859">
    <property type="entry name" value="CAP-Gly_dom_sf"/>
</dbReference>
<evidence type="ECO:0000256" key="14">
    <source>
        <dbReference type="SAM" id="MobiDB-lite"/>
    </source>
</evidence>
<feature type="region of interest" description="Disordered" evidence="14">
    <location>
        <begin position="428"/>
        <end position="479"/>
    </location>
</feature>
<evidence type="ECO:0000256" key="11">
    <source>
        <dbReference type="ARBA" id="ARBA00022801"/>
    </source>
</evidence>
<dbReference type="FunFam" id="3.90.70.10:FF:000206">
    <property type="entry name" value="Uncharacterized protein"/>
    <property type="match status" value="1"/>
</dbReference>
<evidence type="ECO:0000259" key="15">
    <source>
        <dbReference type="PROSITE" id="PS50235"/>
    </source>
</evidence>
<dbReference type="Proteomes" id="UP000838412">
    <property type="component" value="Chromosome 7"/>
</dbReference>
<keyword evidence="10" id="KW-0833">Ubl conjugation pathway</keyword>
<dbReference type="EMBL" id="OV696692">
    <property type="protein sequence ID" value="CAH1270743.1"/>
    <property type="molecule type" value="Genomic_DNA"/>
</dbReference>
<comment type="similarity">
    <text evidence="4">Belongs to the peptidase C19 family.</text>
</comment>
<dbReference type="Pfam" id="PF01302">
    <property type="entry name" value="CAP_GLY"/>
    <property type="match status" value="3"/>
</dbReference>
<protein>
    <recommendedName>
        <fullName evidence="5">ubiquitinyl hydrolase 1</fullName>
        <ecNumber evidence="5">3.4.19.12</ecNumber>
    </recommendedName>
</protein>
<dbReference type="GO" id="GO:0046872">
    <property type="term" value="F:metal ion binding"/>
    <property type="evidence" value="ECO:0007669"/>
    <property type="project" value="UniProtKB-KW"/>
</dbReference>
<dbReference type="InterPro" id="IPR038765">
    <property type="entry name" value="Papain-like_cys_pep_sf"/>
</dbReference>
<sequence>MDNRAGGQKYILLKDHTVKTKSSRLSSLALHHHRDQQTQSLPGSLFEAIEDPDTARNGKKITLRSLENHNLILECPTKDVAAISAQEADLLIAIPTCKDRFVLYEDKDRLEEGLQINVNSVVEVSIQGVPTDVPGIVRYRGNVPGFSGITFGVELLDSKGKGTSDGTFRRKRFFQCPEDCGVFVALNKLRLRRDEHLRDLPNSTSKKTNVSKAVPLSDKELAELPLKVGMRVFIFTEVNGKESQEGGVVKYVGKLLKHGGDIYVGIELDNPVGNGSGVYEGERLFHARKDHAALVPLGGAIPAECMAADEEDKYKKLHRNGSYNGTDGHYSSGRQGAAGGSDSIPSSLGRNFLQEQAELLNRYSKSAERSVQHEVSDSVRRKGAPGRLSPSPRTRENNFNQSGIRHPPIGGSELLATDGCESGLQGMVSRGNPTEPVVPPMDGYYPRDSPNRSPSRDRQKYEPLIPGAAGGIATPPDTLERRAGVVDPTLEVGDMVEVLGTPPRYGVIKWVGNLPDIKNERLVAGIELDEELEACTDGTFKEKRYFTCPAKRGLFVFLDKCARDQRFEVPRPDEPPPSPSVAFGNYNAPTIQDDTLPPESLTLDLVGRAKGIQGHHNSCYLDATLYSMFAFSSVFDVLLHRPTSREDLPQYGEVQRLLRENIVNPLRVEGFVRADQTLKLRKLLDQLGSIPGLLSEEKDPEEFLTTMLKDVFKADPFLKIRSGSNKQEDCYFYQLFVEKDEKVLVPTVQQLLEQSCLATDIKITEMPSCLLVQMPRFGRDFKIYDRVIPSLTLDITDLLENVPRECTMCGSCGEVECKDCYMEKVFFQNNTSHIVTYCNICNLQVRQQNNTSHIVTYCNICNLQSHKKRRGHKPTPIQVPESFRRRHDHSGLPVPRMTMDLFAVVCIQTSHYVAFVKCGNEPDAPWVFFDSMADRIGEQNGHNIPEVSEIHDLKQWLEDEEAITKQTDKELPEHVRRLLCDSYICMYQNRDVAMYK</sequence>
<feature type="domain" description="CAP-Gly" evidence="16">
    <location>
        <begin position="141"/>
        <end position="185"/>
    </location>
</feature>
<feature type="compositionally biased region" description="Basic and acidic residues" evidence="14">
    <location>
        <begin position="365"/>
        <end position="380"/>
    </location>
</feature>
<dbReference type="SUPFAM" id="SSF54001">
    <property type="entry name" value="Cysteine proteinases"/>
    <property type="match status" value="1"/>
</dbReference>
<organism evidence="17 18">
    <name type="scientific">Branchiostoma lanceolatum</name>
    <name type="common">Common lancelet</name>
    <name type="synonym">Amphioxus lanceolatum</name>
    <dbReference type="NCBI Taxonomy" id="7740"/>
    <lineage>
        <taxon>Eukaryota</taxon>
        <taxon>Metazoa</taxon>
        <taxon>Chordata</taxon>
        <taxon>Cephalochordata</taxon>
        <taxon>Leptocardii</taxon>
        <taxon>Amphioxiformes</taxon>
        <taxon>Branchiostomatidae</taxon>
        <taxon>Branchiostoma</taxon>
    </lineage>
</organism>
<name>A0A8K0EVV2_BRALA</name>
<dbReference type="GO" id="GO:0016579">
    <property type="term" value="P:protein deubiquitination"/>
    <property type="evidence" value="ECO:0007669"/>
    <property type="project" value="InterPro"/>
</dbReference>
<evidence type="ECO:0000256" key="5">
    <source>
        <dbReference type="ARBA" id="ARBA00012759"/>
    </source>
</evidence>
<dbReference type="AlphaFoldDB" id="A0A8K0EVV2"/>
<evidence type="ECO:0000256" key="4">
    <source>
        <dbReference type="ARBA" id="ARBA00009085"/>
    </source>
</evidence>
<keyword evidence="8" id="KW-0645">Protease</keyword>
<feature type="domain" description="USP" evidence="15">
    <location>
        <begin position="610"/>
        <end position="990"/>
    </location>
</feature>
<dbReference type="GO" id="GO:0005813">
    <property type="term" value="C:centrosome"/>
    <property type="evidence" value="ECO:0007669"/>
    <property type="project" value="UniProtKB-SubCell"/>
</dbReference>
<evidence type="ECO:0000256" key="1">
    <source>
        <dbReference type="ARBA" id="ARBA00000707"/>
    </source>
</evidence>
<dbReference type="InterPro" id="IPR001394">
    <property type="entry name" value="Peptidase_C19_UCH"/>
</dbReference>
<reference evidence="17" key="1">
    <citation type="submission" date="2022-01" db="EMBL/GenBank/DDBJ databases">
        <authorList>
            <person name="Braso-Vives M."/>
        </authorList>
    </citation>
    <scope>NUCLEOTIDE SEQUENCE</scope>
</reference>
<evidence type="ECO:0000256" key="10">
    <source>
        <dbReference type="ARBA" id="ARBA00022786"/>
    </source>
</evidence>
<dbReference type="PROSITE" id="PS50245">
    <property type="entry name" value="CAP_GLY_2"/>
    <property type="match status" value="3"/>
</dbReference>
<dbReference type="Pfam" id="PF00443">
    <property type="entry name" value="UCH"/>
    <property type="match status" value="1"/>
</dbReference>
<dbReference type="SUPFAM" id="SSF74924">
    <property type="entry name" value="Cap-Gly domain"/>
    <property type="match status" value="3"/>
</dbReference>
<dbReference type="PROSITE" id="PS50235">
    <property type="entry name" value="USP_3"/>
    <property type="match status" value="1"/>
</dbReference>
<evidence type="ECO:0000256" key="9">
    <source>
        <dbReference type="ARBA" id="ARBA00022723"/>
    </source>
</evidence>
<dbReference type="Gene3D" id="3.90.70.10">
    <property type="entry name" value="Cysteine proteinases"/>
    <property type="match status" value="1"/>
</dbReference>
<keyword evidence="7" id="KW-0597">Phosphoprotein</keyword>
<accession>A0A8K0EVV2</accession>
<evidence type="ECO:0000256" key="6">
    <source>
        <dbReference type="ARBA" id="ARBA00022490"/>
    </source>
</evidence>
<evidence type="ECO:0000256" key="3">
    <source>
        <dbReference type="ARBA" id="ARBA00004556"/>
    </source>
</evidence>
<evidence type="ECO:0000256" key="7">
    <source>
        <dbReference type="ARBA" id="ARBA00022553"/>
    </source>
</evidence>
<comment type="subcellular location">
    <subcellularLocation>
        <location evidence="2">Cytoplasm</location>
        <location evidence="2">Cytoskeleton</location>
        <location evidence="2">Microtubule organizing center</location>
        <location evidence="2">Centrosome</location>
    </subcellularLocation>
    <subcellularLocation>
        <location evidence="3">Cytoplasm</location>
        <location evidence="3">Perinuclear region</location>
    </subcellularLocation>
</comment>
<feature type="region of interest" description="Disordered" evidence="14">
    <location>
        <begin position="364"/>
        <end position="409"/>
    </location>
</feature>
<keyword evidence="13" id="KW-0862">Zinc</keyword>
<feature type="region of interest" description="Disordered" evidence="14">
    <location>
        <begin position="325"/>
        <end position="348"/>
    </location>
</feature>
<keyword evidence="18" id="KW-1185">Reference proteome</keyword>
<evidence type="ECO:0000256" key="12">
    <source>
        <dbReference type="ARBA" id="ARBA00022807"/>
    </source>
</evidence>
<evidence type="ECO:0000256" key="8">
    <source>
        <dbReference type="ARBA" id="ARBA00022670"/>
    </source>
</evidence>
<keyword evidence="11" id="KW-0378">Hydrolase</keyword>
<dbReference type="PANTHER" id="PTHR11830">
    <property type="entry name" value="40S RIBOSOMAL PROTEIN S3A"/>
    <property type="match status" value="1"/>
</dbReference>
<dbReference type="InterPro" id="IPR000938">
    <property type="entry name" value="CAP-Gly_domain"/>
</dbReference>
<feature type="domain" description="CAP-Gly" evidence="16">
    <location>
        <begin position="524"/>
        <end position="557"/>
    </location>
</feature>
<evidence type="ECO:0000259" key="16">
    <source>
        <dbReference type="PROSITE" id="PS50245"/>
    </source>
</evidence>
<dbReference type="GO" id="GO:0006508">
    <property type="term" value="P:proteolysis"/>
    <property type="evidence" value="ECO:0007669"/>
    <property type="project" value="UniProtKB-KW"/>
</dbReference>
<proteinExistence type="inferred from homology"/>
<evidence type="ECO:0000256" key="2">
    <source>
        <dbReference type="ARBA" id="ARBA00004300"/>
    </source>
</evidence>
<dbReference type="OrthoDB" id="6287070at2759"/>
<keyword evidence="9" id="KW-0479">Metal-binding</keyword>
<feature type="domain" description="CAP-Gly" evidence="16">
    <location>
        <begin position="262"/>
        <end position="303"/>
    </location>
</feature>
<dbReference type="GO" id="GO:0004843">
    <property type="term" value="F:cysteine-type deubiquitinase activity"/>
    <property type="evidence" value="ECO:0007669"/>
    <property type="project" value="UniProtKB-EC"/>
</dbReference>
<evidence type="ECO:0000256" key="13">
    <source>
        <dbReference type="ARBA" id="ARBA00022833"/>
    </source>
</evidence>
<comment type="catalytic activity">
    <reaction evidence="1">
        <text>Thiol-dependent hydrolysis of ester, thioester, amide, peptide and isopeptide bonds formed by the C-terminal Gly of ubiquitin (a 76-residue protein attached to proteins as an intracellular targeting signal).</text>
        <dbReference type="EC" id="3.4.19.12"/>
    </reaction>
</comment>
<dbReference type="InterPro" id="IPR028889">
    <property type="entry name" value="USP"/>
</dbReference>
<dbReference type="GO" id="GO:0048471">
    <property type="term" value="C:perinuclear region of cytoplasm"/>
    <property type="evidence" value="ECO:0007669"/>
    <property type="project" value="UniProtKB-SubCell"/>
</dbReference>
<evidence type="ECO:0000313" key="18">
    <source>
        <dbReference type="Proteomes" id="UP000838412"/>
    </source>
</evidence>
<evidence type="ECO:0000313" key="17">
    <source>
        <dbReference type="EMBL" id="CAH1270743.1"/>
    </source>
</evidence>
<dbReference type="EC" id="3.4.19.12" evidence="5"/>